<dbReference type="GO" id="GO:0005737">
    <property type="term" value="C:cytoplasm"/>
    <property type="evidence" value="ECO:0007669"/>
    <property type="project" value="TreeGrafter"/>
</dbReference>
<sequence length="72" mass="8038">MFYPQTGVDEDPVTGSAHCMLAAYWSKKLNKNKLNAYQASPRGGYLQCEISNKRIILGGLSKRYLEGTINLN</sequence>
<proteinExistence type="inferred from homology"/>
<dbReference type="SUPFAM" id="SSF54506">
    <property type="entry name" value="Diaminopimelate epimerase-like"/>
    <property type="match status" value="1"/>
</dbReference>
<evidence type="ECO:0000313" key="3">
    <source>
        <dbReference type="EMBL" id="ADD94034.1"/>
    </source>
</evidence>
<dbReference type="AlphaFoldDB" id="D6PE83"/>
<reference evidence="3" key="1">
    <citation type="journal article" date="2010" name="ISME J.">
        <title>Metagenome of the Mediterranean deep chlorophyll maximum studied by direct and fosmid library 454 pyrosequencing.</title>
        <authorList>
            <person name="Ghai R."/>
            <person name="Martin-Cuadrado A.B."/>
            <person name="Molto A.G."/>
            <person name="Heredia I.G."/>
            <person name="Cabrera R."/>
            <person name="Martin J."/>
            <person name="Verdu M."/>
            <person name="Deschamps P."/>
            <person name="Moreira D."/>
            <person name="Lopez-Garcia P."/>
            <person name="Mira A."/>
            <person name="Rodriguez-Valera F."/>
        </authorList>
    </citation>
    <scope>NUCLEOTIDE SEQUENCE</scope>
</reference>
<dbReference type="Pfam" id="PF02567">
    <property type="entry name" value="PhzC-PhzF"/>
    <property type="match status" value="1"/>
</dbReference>
<dbReference type="InterPro" id="IPR003719">
    <property type="entry name" value="Phenazine_PhzF-like"/>
</dbReference>
<dbReference type="PANTHER" id="PTHR13774">
    <property type="entry name" value="PHENAZINE BIOSYNTHESIS PROTEIN"/>
    <property type="match status" value="1"/>
</dbReference>
<keyword evidence="2" id="KW-0413">Isomerase</keyword>
<dbReference type="GO" id="GO:0016853">
    <property type="term" value="F:isomerase activity"/>
    <property type="evidence" value="ECO:0007669"/>
    <property type="project" value="UniProtKB-KW"/>
</dbReference>
<evidence type="ECO:0000256" key="2">
    <source>
        <dbReference type="ARBA" id="ARBA00023235"/>
    </source>
</evidence>
<comment type="similarity">
    <text evidence="1">Belongs to the PhzF family.</text>
</comment>
<accession>D6PE83</accession>
<name>D6PE83_9BACT</name>
<dbReference type="Gene3D" id="3.10.310.10">
    <property type="entry name" value="Diaminopimelate Epimerase, Chain A, domain 1"/>
    <property type="match status" value="1"/>
</dbReference>
<protein>
    <submittedName>
        <fullName evidence="3">Uncharacterized protein</fullName>
    </submittedName>
</protein>
<dbReference type="PANTHER" id="PTHR13774:SF17">
    <property type="entry name" value="PHENAZINE BIOSYNTHESIS-LIKE DOMAIN-CONTAINING PROTEIN"/>
    <property type="match status" value="1"/>
</dbReference>
<evidence type="ECO:0000256" key="1">
    <source>
        <dbReference type="ARBA" id="ARBA00008270"/>
    </source>
</evidence>
<dbReference type="EMBL" id="GU943011">
    <property type="protein sequence ID" value="ADD94034.1"/>
    <property type="molecule type" value="Genomic_DNA"/>
</dbReference>
<organism evidence="3">
    <name type="scientific">uncultured marine bacterium MedDCM-OCT-S12-C289</name>
    <dbReference type="NCBI Taxonomy" id="743082"/>
    <lineage>
        <taxon>Bacteria</taxon>
        <taxon>environmental samples</taxon>
    </lineage>
</organism>